<dbReference type="Proteomes" id="UP000322184">
    <property type="component" value="Unassembled WGS sequence"/>
</dbReference>
<evidence type="ECO:0000313" key="4">
    <source>
        <dbReference type="EMBL" id="KAA1194868.1"/>
    </source>
</evidence>
<protein>
    <recommendedName>
        <fullName evidence="3">Phage tail collar domain-containing protein</fullName>
    </recommendedName>
</protein>
<feature type="domain" description="Phage tail collar" evidence="3">
    <location>
        <begin position="294"/>
        <end position="341"/>
    </location>
</feature>
<comment type="subcellular location">
    <subcellularLocation>
        <location evidence="1">Virion</location>
    </subcellularLocation>
</comment>
<evidence type="ECO:0000256" key="1">
    <source>
        <dbReference type="ARBA" id="ARBA00004328"/>
    </source>
</evidence>
<dbReference type="Pfam" id="PF07484">
    <property type="entry name" value="Collar"/>
    <property type="match status" value="1"/>
</dbReference>
<dbReference type="PANTHER" id="PTHR35191">
    <property type="entry name" value="PROPHAGE SIDE TAIL FIBER PROTEIN HOMOLOG STFQ-RELATED"/>
    <property type="match status" value="1"/>
</dbReference>
<evidence type="ECO:0000259" key="3">
    <source>
        <dbReference type="Pfam" id="PF07484"/>
    </source>
</evidence>
<accession>A0A5B0X8K8</accession>
<dbReference type="InterPro" id="IPR005068">
    <property type="entry name" value="Phage_lambda_Stf-r2"/>
</dbReference>
<organism evidence="4 5">
    <name type="scientific">Photorhabdus heterorhabditis</name>
    <dbReference type="NCBI Taxonomy" id="880156"/>
    <lineage>
        <taxon>Bacteria</taxon>
        <taxon>Pseudomonadati</taxon>
        <taxon>Pseudomonadota</taxon>
        <taxon>Gammaproteobacteria</taxon>
        <taxon>Enterobacterales</taxon>
        <taxon>Morganellaceae</taxon>
        <taxon>Photorhabdus</taxon>
    </lineage>
</organism>
<dbReference type="InterPro" id="IPR011083">
    <property type="entry name" value="Phage_tail_collar_dom"/>
</dbReference>
<evidence type="ECO:0000313" key="5">
    <source>
        <dbReference type="Proteomes" id="UP000322184"/>
    </source>
</evidence>
<sequence length="434" mass="46709">MAKNEFLTFGIAEGANVLSNEEYAALAARVNGFSAGVAKSRELNKAWRQSSIITHILADFIAKESGRDVLDNGDIDALKSNLALAIKNALPEVRDATLSEKGITQLTDKTGNSNTLAATQKLVSDVNDNANSKLAKNQNGADIPDKNAFVKNLGLVETVALAKNAVPNSRKVNGKALSGDVSLSAGDVEAVSTHGGNYPEYFRFKQVETIPNERNATMLVSESGGKPTSTMVAFTSYAWYDNDIKTGIIRGGSTNTLGYAVDINGQRILTVSPSGEVLPANYNNFDYRYLLPAGIPFPYPHRYTPAGYLTCNGQTFDKSLYPKLAEAYPSGRVPDLRGEFIRGWDDGRGVDPGRVCGTWQSDAIQQITGSFTTYRALVVNPTGAFSTGADSLKGNTKAGDDHGKVVNFDSSRVVRTANETRPRNIAFNYIVRAV</sequence>
<dbReference type="GO" id="GO:0046718">
    <property type="term" value="P:symbiont entry into host cell"/>
    <property type="evidence" value="ECO:0007669"/>
    <property type="project" value="InterPro"/>
</dbReference>
<dbReference type="EMBL" id="VTUW01000005">
    <property type="protein sequence ID" value="KAA1194868.1"/>
    <property type="molecule type" value="Genomic_DNA"/>
</dbReference>
<dbReference type="InterPro" id="IPR051934">
    <property type="entry name" value="Phage_Tail_Fiber_Structural"/>
</dbReference>
<dbReference type="PANTHER" id="PTHR35191:SF1">
    <property type="entry name" value="PROPHAGE SIDE TAIL FIBER PROTEIN HOMOLOG STFQ-RELATED"/>
    <property type="match status" value="1"/>
</dbReference>
<dbReference type="GO" id="GO:0019062">
    <property type="term" value="P:virion attachment to host cell"/>
    <property type="evidence" value="ECO:0007669"/>
    <property type="project" value="InterPro"/>
</dbReference>
<dbReference type="InterPro" id="IPR037053">
    <property type="entry name" value="Phage_tail_collar_dom_sf"/>
</dbReference>
<proteinExistence type="predicted"/>
<dbReference type="Pfam" id="PF03406">
    <property type="entry name" value="Phage_fiber_2"/>
    <property type="match status" value="1"/>
</dbReference>
<dbReference type="SUPFAM" id="SSF88874">
    <property type="entry name" value="Receptor-binding domain of short tail fibre protein gp12"/>
    <property type="match status" value="1"/>
</dbReference>
<dbReference type="RefSeq" id="WP_149616220.1">
    <property type="nucleotide sequence ID" value="NZ_CAWPFF010000092.1"/>
</dbReference>
<reference evidence="4 5" key="1">
    <citation type="submission" date="2019-09" db="EMBL/GenBank/DDBJ databases">
        <title>Whole genome sequence of Photorhabdus heterorhabditis strain ETL (Enterobacteriales: Enterobacteriaceae) a bacterial symbiont of Heterorhabditis zealandica strain ETL (Rhabditida: Heterorhabditidae).</title>
        <authorList>
            <person name="Lulamba T.E."/>
            <person name="Serepa-Dlamini M.H."/>
        </authorList>
    </citation>
    <scope>NUCLEOTIDE SEQUENCE [LARGE SCALE GENOMIC DNA]</scope>
    <source>
        <strain evidence="4 5">ETL</strain>
    </source>
</reference>
<comment type="caution">
    <text evidence="4">The sequence shown here is derived from an EMBL/GenBank/DDBJ whole genome shotgun (WGS) entry which is preliminary data.</text>
</comment>
<name>A0A5B0X8K8_9GAMM</name>
<evidence type="ECO:0000256" key="2">
    <source>
        <dbReference type="ARBA" id="ARBA00022581"/>
    </source>
</evidence>
<dbReference type="Gene3D" id="3.90.1340.10">
    <property type="entry name" value="Phage tail collar domain"/>
    <property type="match status" value="1"/>
</dbReference>
<gene>
    <name evidence="4" type="ORF">F0L16_04110</name>
</gene>
<keyword evidence="2" id="KW-0945">Host-virus interaction</keyword>
<dbReference type="AlphaFoldDB" id="A0A5B0X8K8"/>